<reference evidence="2 3" key="1">
    <citation type="journal article" date="2015" name="Nature">
        <title>rRNA introns, odd ribosomes, and small enigmatic genomes across a large radiation of phyla.</title>
        <authorList>
            <person name="Brown C.T."/>
            <person name="Hug L.A."/>
            <person name="Thomas B.C."/>
            <person name="Sharon I."/>
            <person name="Castelle C.J."/>
            <person name="Singh A."/>
            <person name="Wilkins M.J."/>
            <person name="Williams K.H."/>
            <person name="Banfield J.F."/>
        </authorList>
    </citation>
    <scope>NUCLEOTIDE SEQUENCE [LARGE SCALE GENOMIC DNA]</scope>
</reference>
<keyword evidence="1" id="KW-0472">Membrane</keyword>
<feature type="transmembrane region" description="Helical" evidence="1">
    <location>
        <begin position="147"/>
        <end position="166"/>
    </location>
</feature>
<evidence type="ECO:0000256" key="1">
    <source>
        <dbReference type="SAM" id="Phobius"/>
    </source>
</evidence>
<feature type="transmembrane region" description="Helical" evidence="1">
    <location>
        <begin position="65"/>
        <end position="86"/>
    </location>
</feature>
<evidence type="ECO:0000313" key="2">
    <source>
        <dbReference type="EMBL" id="KKS57285.1"/>
    </source>
</evidence>
<proteinExistence type="predicted"/>
<feature type="transmembrane region" description="Helical" evidence="1">
    <location>
        <begin position="316"/>
        <end position="334"/>
    </location>
</feature>
<organism evidence="2 3">
    <name type="scientific">Candidatus Magasanikbacteria bacterium GW2011_GWA2_42_32</name>
    <dbReference type="NCBI Taxonomy" id="1619039"/>
    <lineage>
        <taxon>Bacteria</taxon>
        <taxon>Candidatus Magasanikiibacteriota</taxon>
    </lineage>
</organism>
<feature type="transmembrane region" description="Helical" evidence="1">
    <location>
        <begin position="93"/>
        <end position="111"/>
    </location>
</feature>
<dbReference type="InterPro" id="IPR018650">
    <property type="entry name" value="STSV1_Orf64"/>
</dbReference>
<sequence length="652" mass="75863">MPKIFKQPLLYLALGIIIYIAVFFYLSLFKYNNFLYNMEDLSIFTNTVHNTSLGQWFFFSSHGGYSYLGDHLELILLLIVPFYLFFKSALTLLFFQTFLIGLSAWPLYLIAQKILAQKPASLKNAPSLIIAFSFLLNPYLQNINLEEFHIAPFLIFFFCWTFYFYLKKNYWLFGLFFLLTLITREDASLTLGALSLIALWEHKKNLWPQKKWWLYPMLLSGGWFLLSLFIVGHFNPDSGYRYLLLYNISWNNPLSWLTKFLAWQNLIIPLGFLLPCLFLPLLQPKYLFLALPTFLQVSLISGDNTSLVFYTHYQTFLILPIFLALASSLNYLFTRPNSQKYLWLIGALLIFSPLYISAFMGPLNFLTLQQNHLDNLEDKKADQKMIEKITALSEIKKDGKKQTPVALSAPYRFAPRLSSRPLAYLNKLTFLGKGHLSTKDFILPPVDYLLIDSADMIEYYLHFTNRARFSSQYWDGYKRTNKALRQQELNPLERTDSLILFGKKTPAAPQPWQILTAIPTEINLLNKNFGLITLLGTQKLPQTQTDYRQLNLFFTTQEKISDDYFLSFTALNKSGQKLWKKIYPPAYGLHPTHAWQPQEIIKLNQWLPIIPNMAYLKMELLKIKGDIELGSLNDTRLIIDEETVLGQVIIKN</sequence>
<name>A0A0G1A8C8_9BACT</name>
<evidence type="ECO:0000313" key="3">
    <source>
        <dbReference type="Proteomes" id="UP000034837"/>
    </source>
</evidence>
<dbReference type="AlphaFoldDB" id="A0A0G1A8C8"/>
<protein>
    <submittedName>
        <fullName evidence="2">DUF2079 domain membrane protein</fullName>
    </submittedName>
</protein>
<dbReference type="Proteomes" id="UP000034837">
    <property type="component" value="Unassembled WGS sequence"/>
</dbReference>
<feature type="transmembrane region" description="Helical" evidence="1">
    <location>
        <begin position="286"/>
        <end position="310"/>
    </location>
</feature>
<gene>
    <name evidence="2" type="ORF">UV20_C0002G0074</name>
</gene>
<keyword evidence="1" id="KW-1133">Transmembrane helix</keyword>
<feature type="transmembrane region" description="Helical" evidence="1">
    <location>
        <begin position="212"/>
        <end position="234"/>
    </location>
</feature>
<comment type="caution">
    <text evidence="2">The sequence shown here is derived from an EMBL/GenBank/DDBJ whole genome shotgun (WGS) entry which is preliminary data.</text>
</comment>
<dbReference type="Pfam" id="PF09852">
    <property type="entry name" value="DUF2079"/>
    <property type="match status" value="1"/>
</dbReference>
<feature type="transmembrane region" description="Helical" evidence="1">
    <location>
        <begin position="9"/>
        <end position="28"/>
    </location>
</feature>
<keyword evidence="1" id="KW-0812">Transmembrane</keyword>
<feature type="transmembrane region" description="Helical" evidence="1">
    <location>
        <begin position="260"/>
        <end position="279"/>
    </location>
</feature>
<dbReference type="EMBL" id="LCDO01000002">
    <property type="protein sequence ID" value="KKS57285.1"/>
    <property type="molecule type" value="Genomic_DNA"/>
</dbReference>
<feature type="transmembrane region" description="Helical" evidence="1">
    <location>
        <begin position="341"/>
        <end position="363"/>
    </location>
</feature>
<accession>A0A0G1A8C8</accession>